<comment type="caution">
    <text evidence="4">The sequence shown here is derived from an EMBL/GenBank/DDBJ whole genome shotgun (WGS) entry which is preliminary data.</text>
</comment>
<dbReference type="Proteomes" id="UP000528734">
    <property type="component" value="Unassembled WGS sequence"/>
</dbReference>
<dbReference type="GO" id="GO:0009289">
    <property type="term" value="C:pilus"/>
    <property type="evidence" value="ECO:0007669"/>
    <property type="project" value="InterPro"/>
</dbReference>
<dbReference type="EMBL" id="JAAVLW010000004">
    <property type="protein sequence ID" value="NOJ47667.1"/>
    <property type="molecule type" value="Genomic_DNA"/>
</dbReference>
<sequence>MRTHIVVLATLLTAANTPSLAGEAFVSQIGGARQPAGNFEWPKEPVSSAKIAVPVKVNAFAAAGPTTLPPNANVSSVTQVGTNNFAMVAQTGGNNLSTIVQQGTGNQAIVNQRR</sequence>
<dbReference type="Pfam" id="PF07012">
    <property type="entry name" value="Curlin_rpt"/>
    <property type="match status" value="1"/>
</dbReference>
<evidence type="ECO:0000313" key="4">
    <source>
        <dbReference type="EMBL" id="NOJ47667.1"/>
    </source>
</evidence>
<organism evidence="4 5">
    <name type="scientific">Bradyrhizobium archetypum</name>
    <dbReference type="NCBI Taxonomy" id="2721160"/>
    <lineage>
        <taxon>Bacteria</taxon>
        <taxon>Pseudomonadati</taxon>
        <taxon>Pseudomonadota</taxon>
        <taxon>Alphaproteobacteria</taxon>
        <taxon>Hyphomicrobiales</taxon>
        <taxon>Nitrobacteraceae</taxon>
        <taxon>Bradyrhizobium</taxon>
    </lineage>
</organism>
<feature type="chain" id="PRO_5031566790" description="Curlin" evidence="3">
    <location>
        <begin position="22"/>
        <end position="114"/>
    </location>
</feature>
<dbReference type="AlphaFoldDB" id="A0A7Y4H6K9"/>
<keyword evidence="5" id="KW-1185">Reference proteome</keyword>
<reference evidence="4 5" key="1">
    <citation type="submission" date="2020-03" db="EMBL/GenBank/DDBJ databases">
        <title>Bradyrhizobium diversity isolated from nodules of Muelleranthus trifoliolatus.</title>
        <authorList>
            <person name="Klepa M."/>
            <person name="Helene L."/>
            <person name="Hungria M."/>
        </authorList>
    </citation>
    <scope>NUCLEOTIDE SEQUENCE [LARGE SCALE GENOMIC DNA]</scope>
    <source>
        <strain evidence="4 5">WSM 1744</strain>
    </source>
</reference>
<evidence type="ECO:0000256" key="1">
    <source>
        <dbReference type="ARBA" id="ARBA00009766"/>
    </source>
</evidence>
<evidence type="ECO:0000313" key="5">
    <source>
        <dbReference type="Proteomes" id="UP000528734"/>
    </source>
</evidence>
<evidence type="ECO:0000256" key="2">
    <source>
        <dbReference type="ARBA" id="ARBA00022729"/>
    </source>
</evidence>
<proteinExistence type="inferred from homology"/>
<dbReference type="InterPro" id="IPR009742">
    <property type="entry name" value="Curlin_rpt"/>
</dbReference>
<evidence type="ECO:0008006" key="6">
    <source>
        <dbReference type="Google" id="ProtNLM"/>
    </source>
</evidence>
<keyword evidence="2 3" id="KW-0732">Signal</keyword>
<gene>
    <name evidence="4" type="ORF">HCN50_15645</name>
</gene>
<accession>A0A7Y4H6K9</accession>
<evidence type="ECO:0000256" key="3">
    <source>
        <dbReference type="SAM" id="SignalP"/>
    </source>
</evidence>
<name>A0A7Y4H6K9_9BRAD</name>
<protein>
    <recommendedName>
        <fullName evidence="6">Curlin</fullName>
    </recommendedName>
</protein>
<dbReference type="GO" id="GO:0007155">
    <property type="term" value="P:cell adhesion"/>
    <property type="evidence" value="ECO:0007669"/>
    <property type="project" value="InterPro"/>
</dbReference>
<dbReference type="RefSeq" id="WP_171710529.1">
    <property type="nucleotide sequence ID" value="NZ_JAAVLW010000004.1"/>
</dbReference>
<feature type="signal peptide" evidence="3">
    <location>
        <begin position="1"/>
        <end position="21"/>
    </location>
</feature>
<comment type="similarity">
    <text evidence="1">Belongs to the CsgA/CsgB family.</text>
</comment>